<dbReference type="Gene3D" id="3.30.1330.230">
    <property type="match status" value="1"/>
</dbReference>
<dbReference type="PANTHER" id="PTHR37809:SF1">
    <property type="entry name" value="RIBOSOMAL PROTEIN S12 METHYLTHIOTRANSFERASE ACCESSORY FACTOR YCAO"/>
    <property type="match status" value="1"/>
</dbReference>
<dbReference type="GO" id="GO:0005840">
    <property type="term" value="C:ribosome"/>
    <property type="evidence" value="ECO:0007669"/>
    <property type="project" value="UniProtKB-KW"/>
</dbReference>
<dbReference type="GO" id="GO:0016740">
    <property type="term" value="F:transferase activity"/>
    <property type="evidence" value="ECO:0007669"/>
    <property type="project" value="UniProtKB-KW"/>
</dbReference>
<sequence>MTTTTPAPAPLARARRLLQRALGTRHAADPVGPAPVVTALGVRNATALETAAVAAVAAANVHLTGDSVLVGPRGAGCGLCLAIRWQRLRTRAEREAVETGHGVRGGAEWPLLPEYVVDAVWALYRRGYGEPDTGTSRVSRLALSTLAVHTVSLLPEPLCPHCGPTSGGWPDYRLRPRVKPDRDTFRLREPGSYALPANSLANPVCGVLGPVVSLDVTSPTTAPAAGTALVRGYAGLNEVSWSGQADSYGLSRDLAFLEGLERYAGTHRRWRDGLVVAAYDDLGADALDPRTCGVYSDETYATDPMVAPFDPAREIPWERGYSLRDERPVLVPSRLSHYSAGSAADNFVFECSNGCAIGGSLEEAVLAGLLELLERDAFLLSWYGNAPVIELDLSSARGTAVRAMVRRAALHGYDVHAFDTRSDLPVPVVTGLAVRRDGGPGALSFAAGASLDPETALEAALSEVLTYIPHLPRQVTEYADELREMSVDYSKVVTLPDHARLHGLPSMLGHSRTYLEPVATLAVAEAYRDWAALRPGALDLVEDIRFVLGLLAEAGFDVVVVDQTTPEQLGLGLRTVCVIVPGLLPIDFGWARQRALTMPRLRAAAREIRRVPHPFP</sequence>
<dbReference type="AlphaFoldDB" id="A0A2S6GF18"/>
<comment type="caution">
    <text evidence="2">The sequence shown here is derived from an EMBL/GenBank/DDBJ whole genome shotgun (WGS) entry which is preliminary data.</text>
</comment>
<dbReference type="InterPro" id="IPR022291">
    <property type="entry name" value="Bacteriocin_synth_cyclodeHase"/>
</dbReference>
<evidence type="ECO:0000313" key="2">
    <source>
        <dbReference type="EMBL" id="PPK63731.1"/>
    </source>
</evidence>
<name>A0A2S6GF18_9PSEU</name>
<accession>A0A2S6GF18</accession>
<dbReference type="Gene3D" id="3.30.40.250">
    <property type="match status" value="1"/>
</dbReference>
<keyword evidence="2" id="KW-0808">Transferase</keyword>
<evidence type="ECO:0000313" key="3">
    <source>
        <dbReference type="Proteomes" id="UP000239203"/>
    </source>
</evidence>
<dbReference type="Pfam" id="PF02624">
    <property type="entry name" value="YcaO"/>
    <property type="match status" value="1"/>
</dbReference>
<dbReference type="EMBL" id="PTIX01000025">
    <property type="protein sequence ID" value="PPK63731.1"/>
    <property type="molecule type" value="Genomic_DNA"/>
</dbReference>
<dbReference type="NCBIfam" id="TIGR03882">
    <property type="entry name" value="cyclo_dehyd_2"/>
    <property type="match status" value="1"/>
</dbReference>
<dbReference type="PROSITE" id="PS51664">
    <property type="entry name" value="YCAO"/>
    <property type="match status" value="1"/>
</dbReference>
<dbReference type="Gene3D" id="3.30.160.660">
    <property type="match status" value="1"/>
</dbReference>
<dbReference type="Proteomes" id="UP000239203">
    <property type="component" value="Unassembled WGS sequence"/>
</dbReference>
<reference evidence="2 3" key="1">
    <citation type="submission" date="2018-02" db="EMBL/GenBank/DDBJ databases">
        <title>Genomic Encyclopedia of Archaeal and Bacterial Type Strains, Phase II (KMG-II): from individual species to whole genera.</title>
        <authorList>
            <person name="Goeker M."/>
        </authorList>
    </citation>
    <scope>NUCLEOTIDE SEQUENCE [LARGE SCALE GENOMIC DNA]</scope>
    <source>
        <strain evidence="2 3">YU 961-1</strain>
    </source>
</reference>
<keyword evidence="3" id="KW-1185">Reference proteome</keyword>
<keyword evidence="2" id="KW-0689">Ribosomal protein</keyword>
<feature type="domain" description="YcaO" evidence="1">
    <location>
        <begin position="243"/>
        <end position="616"/>
    </location>
</feature>
<dbReference type="PANTHER" id="PTHR37809">
    <property type="entry name" value="RIBOSOMAL PROTEIN S12 METHYLTHIOTRANSFERASE ACCESSORY FACTOR YCAO"/>
    <property type="match status" value="1"/>
</dbReference>
<evidence type="ECO:0000259" key="1">
    <source>
        <dbReference type="PROSITE" id="PS51664"/>
    </source>
</evidence>
<keyword evidence="2" id="KW-0687">Ribonucleoprotein</keyword>
<proteinExistence type="predicted"/>
<protein>
    <submittedName>
        <fullName evidence="2">Ribosomal protein S12 methylthiotransferase accessory factor</fullName>
    </submittedName>
</protein>
<organism evidence="2 3">
    <name type="scientific">Actinokineospora auranticolor</name>
    <dbReference type="NCBI Taxonomy" id="155976"/>
    <lineage>
        <taxon>Bacteria</taxon>
        <taxon>Bacillati</taxon>
        <taxon>Actinomycetota</taxon>
        <taxon>Actinomycetes</taxon>
        <taxon>Pseudonocardiales</taxon>
        <taxon>Pseudonocardiaceae</taxon>
        <taxon>Actinokineospora</taxon>
    </lineage>
</organism>
<dbReference type="InterPro" id="IPR003776">
    <property type="entry name" value="YcaO-like_dom"/>
</dbReference>
<gene>
    <name evidence="2" type="ORF">CLV40_12566</name>
</gene>
<dbReference type="OrthoDB" id="2379922at2"/>
<dbReference type="NCBIfam" id="TIGR03604">
    <property type="entry name" value="TOMM_cyclo_SagD"/>
    <property type="match status" value="1"/>
</dbReference>
<dbReference type="InterPro" id="IPR027624">
    <property type="entry name" value="TOMM_cyclo_SagD"/>
</dbReference>
<dbReference type="RefSeq" id="WP_104482526.1">
    <property type="nucleotide sequence ID" value="NZ_CP154825.1"/>
</dbReference>